<dbReference type="EMBL" id="UGNY01000001">
    <property type="protein sequence ID" value="STX37877.1"/>
    <property type="molecule type" value="Genomic_DNA"/>
</dbReference>
<name>A0A378IRN6_9GAMM</name>
<dbReference type="SMART" id="SM00028">
    <property type="entry name" value="TPR"/>
    <property type="match status" value="5"/>
</dbReference>
<dbReference type="Gene3D" id="1.25.40.10">
    <property type="entry name" value="Tetratricopeptide repeat domain"/>
    <property type="match status" value="2"/>
</dbReference>
<dbReference type="AlphaFoldDB" id="A0A378IRN6"/>
<dbReference type="PANTHER" id="PTHR44943:SF8">
    <property type="entry name" value="TPR REPEAT-CONTAINING PROTEIN MJ0263"/>
    <property type="match status" value="1"/>
</dbReference>
<keyword evidence="4" id="KW-0175">Coiled coil</keyword>
<gene>
    <name evidence="6" type="ORF">NCTC11978_01055</name>
</gene>
<dbReference type="SUPFAM" id="SSF48452">
    <property type="entry name" value="TPR-like"/>
    <property type="match status" value="1"/>
</dbReference>
<dbReference type="Pfam" id="PF13174">
    <property type="entry name" value="TPR_6"/>
    <property type="match status" value="1"/>
</dbReference>
<accession>A0A378IRN6</accession>
<evidence type="ECO:0000313" key="6">
    <source>
        <dbReference type="EMBL" id="STX37877.1"/>
    </source>
</evidence>
<evidence type="ECO:0000256" key="1">
    <source>
        <dbReference type="ARBA" id="ARBA00022737"/>
    </source>
</evidence>
<feature type="chain" id="PRO_5016845896" evidence="5">
    <location>
        <begin position="21"/>
        <end position="431"/>
    </location>
</feature>
<dbReference type="InterPro" id="IPR051685">
    <property type="entry name" value="Ycf3/AcsC/BcsC/TPR_MFPF"/>
</dbReference>
<keyword evidence="2 3" id="KW-0802">TPR repeat</keyword>
<dbReference type="Proteomes" id="UP000254033">
    <property type="component" value="Unassembled WGS sequence"/>
</dbReference>
<dbReference type="RefSeq" id="WP_115174832.1">
    <property type="nucleotide sequence ID" value="NZ_UGNY01000001.1"/>
</dbReference>
<dbReference type="PROSITE" id="PS50005">
    <property type="entry name" value="TPR"/>
    <property type="match status" value="1"/>
</dbReference>
<organism evidence="6 7">
    <name type="scientific">Legionella feeleii</name>
    <dbReference type="NCBI Taxonomy" id="453"/>
    <lineage>
        <taxon>Bacteria</taxon>
        <taxon>Pseudomonadati</taxon>
        <taxon>Pseudomonadota</taxon>
        <taxon>Gammaproteobacteria</taxon>
        <taxon>Legionellales</taxon>
        <taxon>Legionellaceae</taxon>
        <taxon>Legionella</taxon>
    </lineage>
</organism>
<feature type="signal peptide" evidence="5">
    <location>
        <begin position="1"/>
        <end position="20"/>
    </location>
</feature>
<dbReference type="InterPro" id="IPR019734">
    <property type="entry name" value="TPR_rpt"/>
</dbReference>
<feature type="repeat" description="TPR" evidence="3">
    <location>
        <begin position="66"/>
        <end position="99"/>
    </location>
</feature>
<keyword evidence="1" id="KW-0677">Repeat</keyword>
<keyword evidence="5" id="KW-0732">Signal</keyword>
<sequence>MKFKCFLLLLLSLLALPVVGKEGTVASTVTTTTITLEGIKASYQRQDFDETIHLSKRYLETFPNDTDAFLYEGLAYMRLHQYQEAITIFQIILLVNPQNLDARFGLIDCFWALKQYSQSLDIIERGLIIEPENSDLLYREAKALTLLDQKEEAIAVLRKIMQDYPYHTQAESLLKNLQEEQPSESTQEKTAEKKQIAVAKMEAEKQEAESILRKSTINLERIKTLYKEHQFDETIELSKDYLKIFPNDVDASFYAGLAYKQLHRCKDAIATFKPILQTHPQYLDARFESISCLLTLKKYSQALEVAKDGLNLSPDNIELLYLSTKILVLLNKKQAAERILKQILQKQAHHTQALLLLKNLEIEKQQVGPTTLYSNTKKLAQVKEEEDKKPAPRFVAGIFTDNMVVNVPGQMWNLSTLTAIGLLPKELSVPL</sequence>
<dbReference type="PANTHER" id="PTHR44943">
    <property type="entry name" value="CELLULOSE SYNTHASE OPERON PROTEIN C"/>
    <property type="match status" value="1"/>
</dbReference>
<protein>
    <submittedName>
        <fullName evidence="6">TRP containing protein</fullName>
    </submittedName>
</protein>
<evidence type="ECO:0000256" key="4">
    <source>
        <dbReference type="SAM" id="Coils"/>
    </source>
</evidence>
<evidence type="ECO:0000313" key="7">
    <source>
        <dbReference type="Proteomes" id="UP000254033"/>
    </source>
</evidence>
<evidence type="ECO:0000256" key="3">
    <source>
        <dbReference type="PROSITE-ProRule" id="PRU00339"/>
    </source>
</evidence>
<reference evidence="6 7" key="1">
    <citation type="submission" date="2018-06" db="EMBL/GenBank/DDBJ databases">
        <authorList>
            <consortium name="Pathogen Informatics"/>
            <person name="Doyle S."/>
        </authorList>
    </citation>
    <scope>NUCLEOTIDE SEQUENCE [LARGE SCALE GENOMIC DNA]</scope>
    <source>
        <strain evidence="6 7">NCTC11978</strain>
    </source>
</reference>
<feature type="coiled-coil region" evidence="4">
    <location>
        <begin position="189"/>
        <end position="218"/>
    </location>
</feature>
<evidence type="ECO:0000256" key="5">
    <source>
        <dbReference type="SAM" id="SignalP"/>
    </source>
</evidence>
<proteinExistence type="predicted"/>
<dbReference type="Pfam" id="PF14559">
    <property type="entry name" value="TPR_19"/>
    <property type="match status" value="2"/>
</dbReference>
<evidence type="ECO:0000256" key="2">
    <source>
        <dbReference type="ARBA" id="ARBA00022803"/>
    </source>
</evidence>
<dbReference type="InterPro" id="IPR011990">
    <property type="entry name" value="TPR-like_helical_dom_sf"/>
</dbReference>